<organism evidence="1 2">
    <name type="scientific">Sphingomonas xinjiangensis</name>
    <dbReference type="NCBI Taxonomy" id="643568"/>
    <lineage>
        <taxon>Bacteria</taxon>
        <taxon>Pseudomonadati</taxon>
        <taxon>Pseudomonadota</taxon>
        <taxon>Alphaproteobacteria</taxon>
        <taxon>Sphingomonadales</taxon>
        <taxon>Sphingomonadaceae</taxon>
        <taxon>Sphingomonas</taxon>
    </lineage>
</organism>
<gene>
    <name evidence="1" type="ORF">FHT02_004185</name>
</gene>
<accession>A0A840YTH1</accession>
<name>A0A840YTH1_9SPHN</name>
<proteinExistence type="predicted"/>
<comment type="caution">
    <text evidence="1">The sequence shown here is derived from an EMBL/GenBank/DDBJ whole genome shotgun (WGS) entry which is preliminary data.</text>
</comment>
<reference evidence="1 2" key="1">
    <citation type="submission" date="2020-08" db="EMBL/GenBank/DDBJ databases">
        <title>Genomic Encyclopedia of Type Strains, Phase IV (KMG-IV): sequencing the most valuable type-strain genomes for metagenomic binning, comparative biology and taxonomic classification.</title>
        <authorList>
            <person name="Goeker M."/>
        </authorList>
    </citation>
    <scope>NUCLEOTIDE SEQUENCE [LARGE SCALE GENOMIC DNA]</scope>
    <source>
        <strain evidence="1 2">DSM 26736</strain>
    </source>
</reference>
<keyword evidence="2" id="KW-1185">Reference proteome</keyword>
<dbReference type="SUPFAM" id="SSF54637">
    <property type="entry name" value="Thioesterase/thiol ester dehydrase-isomerase"/>
    <property type="match status" value="1"/>
</dbReference>
<dbReference type="EMBL" id="JACIJF010000031">
    <property type="protein sequence ID" value="MBB5712923.1"/>
    <property type="molecule type" value="Genomic_DNA"/>
</dbReference>
<dbReference type="Gene3D" id="3.10.129.10">
    <property type="entry name" value="Hotdog Thioesterase"/>
    <property type="match status" value="1"/>
</dbReference>
<dbReference type="EC" id="3.1.2.-" evidence="1"/>
<evidence type="ECO:0000313" key="2">
    <source>
        <dbReference type="Proteomes" id="UP000527143"/>
    </source>
</evidence>
<dbReference type="AlphaFoldDB" id="A0A840YTH1"/>
<dbReference type="Proteomes" id="UP000527143">
    <property type="component" value="Unassembled WGS sequence"/>
</dbReference>
<dbReference type="InterPro" id="IPR029069">
    <property type="entry name" value="HotDog_dom_sf"/>
</dbReference>
<evidence type="ECO:0000313" key="1">
    <source>
        <dbReference type="EMBL" id="MBB5712923.1"/>
    </source>
</evidence>
<dbReference type="GO" id="GO:0016787">
    <property type="term" value="F:hydrolase activity"/>
    <property type="evidence" value="ECO:0007669"/>
    <property type="project" value="UniProtKB-KW"/>
</dbReference>
<dbReference type="RefSeq" id="WP_184091806.1">
    <property type="nucleotide sequence ID" value="NZ_JACIJF010000031.1"/>
</dbReference>
<keyword evidence="1" id="KW-0378">Hydrolase</keyword>
<dbReference type="Pfam" id="PF13279">
    <property type="entry name" value="4HBT_2"/>
    <property type="match status" value="1"/>
</dbReference>
<protein>
    <submittedName>
        <fullName evidence="1">Acyl-CoA thioester hydrolase</fullName>
        <ecNumber evidence="1">3.1.2.-</ecNumber>
    </submittedName>
</protein>
<sequence length="131" mass="14622">MSDASTTTEMLIEVMPRDLNSAGLIDTAAYLRWVQAVVIRHWERFASKAAQDSTLWSAVKHVVSHEAAGRHEDHLVAHTRIKKLKGVRALFITTVTSGEKLLAEIESTWVCLDSSTKLPKALDPEVVRNFL</sequence>